<dbReference type="EC" id="3.4.21.89" evidence="3 6"/>
<keyword evidence="4 6" id="KW-0378">Hydrolase</keyword>
<keyword evidence="6" id="KW-0812">Transmembrane</keyword>
<accession>A0A1F5MGN2</accession>
<comment type="subcellular location">
    <subcellularLocation>
        <location evidence="6">Membrane</location>
        <topology evidence="6">Single-pass type II membrane protein</topology>
    </subcellularLocation>
</comment>
<proteinExistence type="inferred from homology"/>
<evidence type="ECO:0000256" key="4">
    <source>
        <dbReference type="ARBA" id="ARBA00022801"/>
    </source>
</evidence>
<comment type="catalytic activity">
    <reaction evidence="1 6">
        <text>Cleavage of hydrophobic, N-terminal signal or leader sequences from secreted and periplasmic proteins.</text>
        <dbReference type="EC" id="3.4.21.89"/>
    </reaction>
</comment>
<evidence type="ECO:0000256" key="3">
    <source>
        <dbReference type="ARBA" id="ARBA00013208"/>
    </source>
</evidence>
<dbReference type="GO" id="GO:0006465">
    <property type="term" value="P:signal peptide processing"/>
    <property type="evidence" value="ECO:0007669"/>
    <property type="project" value="InterPro"/>
</dbReference>
<dbReference type="NCBIfam" id="TIGR02227">
    <property type="entry name" value="sigpep_I_bact"/>
    <property type="match status" value="1"/>
</dbReference>
<dbReference type="Proteomes" id="UP000183317">
    <property type="component" value="Unassembled WGS sequence"/>
</dbReference>
<feature type="domain" description="Peptidase S26" evidence="7">
    <location>
        <begin position="2"/>
        <end position="162"/>
    </location>
</feature>
<feature type="transmembrane region" description="Helical" evidence="6">
    <location>
        <begin position="6"/>
        <end position="23"/>
    </location>
</feature>
<sequence>MVDLIETLVVFGAVFALIYLFVAQFHKVSGLSMFPTMHNSDYLITEKISYRIGEPKKGEIIVLKNPKDESQDFIKRIIAVPGDSIRIENNSVFVNGGLISEPYLPAGTPTNPGSFLAEKQTIKAGPNQYFVFGDNRGHSSDSRDWGPITKEEIIGKAFFRYWPPQTIGSLTSK</sequence>
<dbReference type="CDD" id="cd06530">
    <property type="entry name" value="S26_SPase_I"/>
    <property type="match status" value="1"/>
</dbReference>
<dbReference type="GO" id="GO:0016020">
    <property type="term" value="C:membrane"/>
    <property type="evidence" value="ECO:0007669"/>
    <property type="project" value="UniProtKB-SubCell"/>
</dbReference>
<dbReference type="InterPro" id="IPR036286">
    <property type="entry name" value="LexA/Signal_pep-like_sf"/>
</dbReference>
<dbReference type="PROSITE" id="PS00761">
    <property type="entry name" value="SPASE_I_3"/>
    <property type="match status" value="1"/>
</dbReference>
<dbReference type="InterPro" id="IPR000223">
    <property type="entry name" value="Pept_S26A_signal_pept_1"/>
</dbReference>
<keyword evidence="6" id="KW-0645">Protease</keyword>
<organism evidence="8 9">
    <name type="scientific">Candidatus Daviesbacteria bacterium RIFCSPLOWO2_02_FULL_36_8</name>
    <dbReference type="NCBI Taxonomy" id="1797793"/>
    <lineage>
        <taxon>Bacteria</taxon>
        <taxon>Candidatus Daviesiibacteriota</taxon>
    </lineage>
</organism>
<dbReference type="EMBL" id="MFDU01000011">
    <property type="protein sequence ID" value="OGE64509.1"/>
    <property type="molecule type" value="Genomic_DNA"/>
</dbReference>
<feature type="active site" evidence="5">
    <location>
        <position position="75"/>
    </location>
</feature>
<evidence type="ECO:0000256" key="5">
    <source>
        <dbReference type="PIRSR" id="PIRSR600223-1"/>
    </source>
</evidence>
<dbReference type="InterPro" id="IPR019757">
    <property type="entry name" value="Pept_S26A_signal_pept_1_Lys-AS"/>
</dbReference>
<dbReference type="SUPFAM" id="SSF51306">
    <property type="entry name" value="LexA/Signal peptidase"/>
    <property type="match status" value="1"/>
</dbReference>
<dbReference type="PANTHER" id="PTHR43390">
    <property type="entry name" value="SIGNAL PEPTIDASE I"/>
    <property type="match status" value="1"/>
</dbReference>
<dbReference type="PANTHER" id="PTHR43390:SF1">
    <property type="entry name" value="CHLOROPLAST PROCESSING PEPTIDASE"/>
    <property type="match status" value="1"/>
</dbReference>
<feature type="active site" evidence="5">
    <location>
        <position position="32"/>
    </location>
</feature>
<evidence type="ECO:0000313" key="8">
    <source>
        <dbReference type="EMBL" id="OGE64509.1"/>
    </source>
</evidence>
<reference evidence="8 9" key="1">
    <citation type="journal article" date="2016" name="Nat. Commun.">
        <title>Thousands of microbial genomes shed light on interconnected biogeochemical processes in an aquifer system.</title>
        <authorList>
            <person name="Anantharaman K."/>
            <person name="Brown C.T."/>
            <person name="Hug L.A."/>
            <person name="Sharon I."/>
            <person name="Castelle C.J."/>
            <person name="Probst A.J."/>
            <person name="Thomas B.C."/>
            <person name="Singh A."/>
            <person name="Wilkins M.J."/>
            <person name="Karaoz U."/>
            <person name="Brodie E.L."/>
            <person name="Williams K.H."/>
            <person name="Hubbard S.S."/>
            <person name="Banfield J.F."/>
        </authorList>
    </citation>
    <scope>NUCLEOTIDE SEQUENCE [LARGE SCALE GENOMIC DNA]</scope>
</reference>
<dbReference type="InterPro" id="IPR019758">
    <property type="entry name" value="Pept_S26A_signal_pept_1_CS"/>
</dbReference>
<keyword evidence="6" id="KW-1133">Transmembrane helix</keyword>
<protein>
    <recommendedName>
        <fullName evidence="3 6">Signal peptidase I</fullName>
        <ecNumber evidence="3 6">3.4.21.89</ecNumber>
    </recommendedName>
</protein>
<comment type="caution">
    <text evidence="8">The sequence shown here is derived from an EMBL/GenBank/DDBJ whole genome shotgun (WGS) entry which is preliminary data.</text>
</comment>
<evidence type="ECO:0000256" key="2">
    <source>
        <dbReference type="ARBA" id="ARBA00009370"/>
    </source>
</evidence>
<dbReference type="PRINTS" id="PR00727">
    <property type="entry name" value="LEADERPTASE"/>
</dbReference>
<dbReference type="InterPro" id="IPR019533">
    <property type="entry name" value="Peptidase_S26"/>
</dbReference>
<keyword evidence="6" id="KW-0472">Membrane</keyword>
<dbReference type="Pfam" id="PF10502">
    <property type="entry name" value="Peptidase_S26"/>
    <property type="match status" value="1"/>
</dbReference>
<dbReference type="AlphaFoldDB" id="A0A1F5MGN2"/>
<gene>
    <name evidence="8" type="ORF">A3J13_02585</name>
</gene>
<comment type="similarity">
    <text evidence="2 6">Belongs to the peptidase S26 family.</text>
</comment>
<evidence type="ECO:0000256" key="1">
    <source>
        <dbReference type="ARBA" id="ARBA00000677"/>
    </source>
</evidence>
<name>A0A1F5MGN2_9BACT</name>
<dbReference type="GO" id="GO:0004252">
    <property type="term" value="F:serine-type endopeptidase activity"/>
    <property type="evidence" value="ECO:0007669"/>
    <property type="project" value="InterPro"/>
</dbReference>
<dbReference type="Gene3D" id="2.10.109.10">
    <property type="entry name" value="Umud Fragment, subunit A"/>
    <property type="match status" value="1"/>
</dbReference>
<evidence type="ECO:0000256" key="6">
    <source>
        <dbReference type="RuleBase" id="RU362042"/>
    </source>
</evidence>
<dbReference type="GO" id="GO:0009003">
    <property type="term" value="F:signal peptidase activity"/>
    <property type="evidence" value="ECO:0007669"/>
    <property type="project" value="UniProtKB-EC"/>
</dbReference>
<dbReference type="PROSITE" id="PS00760">
    <property type="entry name" value="SPASE_I_2"/>
    <property type="match status" value="1"/>
</dbReference>
<evidence type="ECO:0000313" key="9">
    <source>
        <dbReference type="Proteomes" id="UP000183317"/>
    </source>
</evidence>
<evidence type="ECO:0000259" key="7">
    <source>
        <dbReference type="Pfam" id="PF10502"/>
    </source>
</evidence>